<dbReference type="InterPro" id="IPR036291">
    <property type="entry name" value="NAD(P)-bd_dom_sf"/>
</dbReference>
<dbReference type="PANTHER" id="PTHR43000">
    <property type="entry name" value="DTDP-D-GLUCOSE 4,6-DEHYDRATASE-RELATED"/>
    <property type="match status" value="1"/>
</dbReference>
<evidence type="ECO:0000259" key="1">
    <source>
        <dbReference type="Pfam" id="PF16363"/>
    </source>
</evidence>
<dbReference type="EMBL" id="CP036246">
    <property type="protein sequence ID" value="QEP40518.1"/>
    <property type="molecule type" value="Genomic_DNA"/>
</dbReference>
<dbReference type="Gene3D" id="3.90.25.10">
    <property type="entry name" value="UDP-galactose 4-epimerase, domain 1"/>
    <property type="match status" value="1"/>
</dbReference>
<gene>
    <name evidence="2" type="ORF">APORC_0916</name>
</gene>
<dbReference type="NCBIfam" id="TIGR02622">
    <property type="entry name" value="CDP_4_6_dhtase"/>
    <property type="match status" value="1"/>
</dbReference>
<protein>
    <submittedName>
        <fullName evidence="2">CDP-glucose 4,6-dehydratase, putative</fullName>
    </submittedName>
</protein>
<dbReference type="SUPFAM" id="SSF51735">
    <property type="entry name" value="NAD(P)-binding Rossmann-fold domains"/>
    <property type="match status" value="1"/>
</dbReference>
<dbReference type="Proteomes" id="UP000322644">
    <property type="component" value="Chromosome"/>
</dbReference>
<dbReference type="Pfam" id="PF16363">
    <property type="entry name" value="GDP_Man_Dehyd"/>
    <property type="match status" value="1"/>
</dbReference>
<reference evidence="2 3" key="2">
    <citation type="submission" date="2019-09" db="EMBL/GenBank/DDBJ databases">
        <title>Taxonomic note: a critical rebuttal of the proposed division of the genus Arcobacter into six genera, emended descriptions of Arcobacter anaerophilus and the genus Arcobacter, and an assessment of genus-level boundaries for Epsilonproteobacteria using in silico genomic comparator tools.</title>
        <authorList>
            <person name="On S.L.W."/>
            <person name="Miller W.G."/>
            <person name="Biggs P."/>
            <person name="Cornelius A."/>
            <person name="Vandamme P."/>
        </authorList>
    </citation>
    <scope>NUCLEOTIDE SEQUENCE [LARGE SCALE GENOMIC DNA]</scope>
    <source>
        <strain evidence="2 3">CCUG 56899</strain>
    </source>
</reference>
<dbReference type="AlphaFoldDB" id="A0A5C2HJQ7"/>
<dbReference type="InterPro" id="IPR013445">
    <property type="entry name" value="CDP_4_6_deHydtase"/>
</dbReference>
<proteinExistence type="predicted"/>
<evidence type="ECO:0000313" key="3">
    <source>
        <dbReference type="Proteomes" id="UP000322644"/>
    </source>
</evidence>
<dbReference type="CDD" id="cd05252">
    <property type="entry name" value="CDP_GD_SDR_e"/>
    <property type="match status" value="1"/>
</dbReference>
<reference evidence="2 3" key="1">
    <citation type="submission" date="2019-09" db="EMBL/GenBank/DDBJ databases">
        <title>Complete genome sequencing of four Arcobacter species reveals a diverse suite of mobile elements.</title>
        <authorList>
            <person name="Miller W.G."/>
            <person name="Yee E."/>
            <person name="Bono J.L."/>
        </authorList>
    </citation>
    <scope>NUCLEOTIDE SEQUENCE [LARGE SCALE GENOMIC DNA]</scope>
    <source>
        <strain evidence="2 3">CCUG 56899</strain>
    </source>
</reference>
<dbReference type="Gene3D" id="3.40.50.720">
    <property type="entry name" value="NAD(P)-binding Rossmann-like Domain"/>
    <property type="match status" value="1"/>
</dbReference>
<sequence length="366" mass="41985">MENLFSGIYRNKTVLVTGHTGFKGSWLVYWLNQMGAKIIGYSLEAPTNPKHIELLNLDIISIIGDIRDLDKLNQVFDEYKPDIVFHLAAQPLVRLSYENPIETYETNVIGTLKVLEACRKNSVKAIVNITSDKAYENKEWVWGYRENDPMGGYDPYSSSKGCADILASSYRNSYFNPKEYKKTHNTLLATCRAGNVIGGGDWAKDRLITDIMISVSQGKKVSIRNPYATRPWEHVLEPLSGYLHIGQKLLEEKVEFAEAWNFGPSDEGSITVEEVVKNVKKHWNKIDYEINKDPNQLHEANLLKLDCSKAHILLKWKDVWDSDTTFEKTVKWYKAYYEEDKKILTQNDLESYISNANAKNIEWAIS</sequence>
<dbReference type="InterPro" id="IPR016040">
    <property type="entry name" value="NAD(P)-bd_dom"/>
</dbReference>
<accession>A0A5C2HJQ7</accession>
<dbReference type="KEGG" id="apoc:APORC_0916"/>
<evidence type="ECO:0000313" key="2">
    <source>
        <dbReference type="EMBL" id="QEP40518.1"/>
    </source>
</evidence>
<organism evidence="2 3">
    <name type="scientific">Arcobacter porcinus</name>
    <dbReference type="NCBI Taxonomy" id="1935204"/>
    <lineage>
        <taxon>Bacteria</taxon>
        <taxon>Pseudomonadati</taxon>
        <taxon>Campylobacterota</taxon>
        <taxon>Epsilonproteobacteria</taxon>
        <taxon>Campylobacterales</taxon>
        <taxon>Arcobacteraceae</taxon>
        <taxon>Arcobacter</taxon>
    </lineage>
</organism>
<dbReference type="RefSeq" id="WP_066387111.1">
    <property type="nucleotide sequence ID" value="NZ_CP036246.2"/>
</dbReference>
<feature type="domain" description="NAD(P)-binding" evidence="1">
    <location>
        <begin position="15"/>
        <end position="326"/>
    </location>
</feature>
<name>A0A5C2HJQ7_9BACT</name>